<dbReference type="GO" id="GO:0004357">
    <property type="term" value="F:glutamate-cysteine ligase activity"/>
    <property type="evidence" value="ECO:0007669"/>
    <property type="project" value="UniProtKB-EC"/>
</dbReference>
<sequence>MGRTVGVEEELILVDPLTRRASPRSQQVLKYAAESGLAGHDVLDHELFRHQLETRTPPCSDLGELRDHLWAGRRAAAVAAAGVGLGTAASGAVPIESGEPRPTRDDRYLAMIETYGEIARPGGTCGMHVHVNIDSDDEGVSVIDAITPWLPVLLAISANSPFHLGRDTGYASWRSQSWAQWPSAGPPERFGSAQAYHDVRRRLVASGAAADDGMLYFDARLSRNQPTVEVRIADVCTDLEDAVLMAALTRGLVERAADDDAAPRDAAWRAELLRAARWRAARFGLADRLLDPVTGELEPARQVVESLVRHVRDQLDDNGDTDLVGTGVDRVLAEGGSARQRAAHERSDGSLVAVVDELVLRTNAGPTAP</sequence>
<comment type="catalytic activity">
    <reaction evidence="4 5">
        <text>L-cysteine + L-glutamate + ATP = gamma-L-glutamyl-L-cysteine + ADP + phosphate + H(+)</text>
        <dbReference type="Rhea" id="RHEA:13285"/>
        <dbReference type="ChEBI" id="CHEBI:15378"/>
        <dbReference type="ChEBI" id="CHEBI:29985"/>
        <dbReference type="ChEBI" id="CHEBI:30616"/>
        <dbReference type="ChEBI" id="CHEBI:35235"/>
        <dbReference type="ChEBI" id="CHEBI:43474"/>
        <dbReference type="ChEBI" id="CHEBI:58173"/>
        <dbReference type="ChEBI" id="CHEBI:456216"/>
        <dbReference type="EC" id="6.3.2.2"/>
    </reaction>
</comment>
<comment type="similarity">
    <text evidence="5">Belongs to the glutamate--cysteine ligase type 2 family. YbdK subfamily.</text>
</comment>
<evidence type="ECO:0000313" key="6">
    <source>
        <dbReference type="EMBL" id="THV13264.1"/>
    </source>
</evidence>
<dbReference type="RefSeq" id="WP_136562725.1">
    <property type="nucleotide sequence ID" value="NZ_BAABLS010000010.1"/>
</dbReference>
<proteinExistence type="inferred from homology"/>
<comment type="function">
    <text evidence="5">ATP-dependent carboxylate-amine ligase which exhibits weak glutamate--cysteine ligase activity.</text>
</comment>
<dbReference type="HAMAP" id="MF_01609">
    <property type="entry name" value="Glu_cys_ligase_2"/>
    <property type="match status" value="1"/>
</dbReference>
<keyword evidence="3 5" id="KW-0067">ATP-binding</keyword>
<dbReference type="Proteomes" id="UP000307087">
    <property type="component" value="Unassembled WGS sequence"/>
</dbReference>
<dbReference type="PANTHER" id="PTHR36510:SF1">
    <property type="entry name" value="GLUTAMATE--CYSTEINE LIGASE 2-RELATED"/>
    <property type="match status" value="1"/>
</dbReference>
<evidence type="ECO:0000256" key="5">
    <source>
        <dbReference type="HAMAP-Rule" id="MF_01609"/>
    </source>
</evidence>
<organism evidence="6 7">
    <name type="scientific">Nocardioides caeni</name>
    <dbReference type="NCBI Taxonomy" id="574700"/>
    <lineage>
        <taxon>Bacteria</taxon>
        <taxon>Bacillati</taxon>
        <taxon>Actinomycetota</taxon>
        <taxon>Actinomycetes</taxon>
        <taxon>Propionibacteriales</taxon>
        <taxon>Nocardioidaceae</taxon>
        <taxon>Nocardioides</taxon>
    </lineage>
</organism>
<evidence type="ECO:0000313" key="7">
    <source>
        <dbReference type="Proteomes" id="UP000307087"/>
    </source>
</evidence>
<comment type="caution">
    <text evidence="6">The sequence shown here is derived from an EMBL/GenBank/DDBJ whole genome shotgun (WGS) entry which is preliminary data.</text>
</comment>
<dbReference type="EMBL" id="STGW01000005">
    <property type="protein sequence ID" value="THV13264.1"/>
    <property type="molecule type" value="Genomic_DNA"/>
</dbReference>
<dbReference type="InterPro" id="IPR006336">
    <property type="entry name" value="GCS2"/>
</dbReference>
<protein>
    <recommendedName>
        <fullName evidence="5">Putative glutamate--cysteine ligase 2</fullName>
        <ecNumber evidence="5">6.3.2.2</ecNumber>
    </recommendedName>
    <alternativeName>
        <fullName evidence="5">Gamma-glutamylcysteine synthetase 2</fullName>
        <shortName evidence="5">GCS 2</shortName>
        <shortName evidence="5">Gamma-GCS 2</shortName>
    </alternativeName>
</protein>
<dbReference type="Gene3D" id="3.30.590.20">
    <property type="match status" value="1"/>
</dbReference>
<evidence type="ECO:0000256" key="2">
    <source>
        <dbReference type="ARBA" id="ARBA00022741"/>
    </source>
</evidence>
<dbReference type="AlphaFoldDB" id="A0A4S8NEB8"/>
<dbReference type="Pfam" id="PF04107">
    <property type="entry name" value="GCS2"/>
    <property type="match status" value="1"/>
</dbReference>
<gene>
    <name evidence="6" type="ORF">E9934_09835</name>
</gene>
<dbReference type="EC" id="6.3.2.2" evidence="5"/>
<dbReference type="InterPro" id="IPR014746">
    <property type="entry name" value="Gln_synth/guanido_kin_cat_dom"/>
</dbReference>
<evidence type="ECO:0000256" key="4">
    <source>
        <dbReference type="ARBA" id="ARBA00048819"/>
    </source>
</evidence>
<dbReference type="NCBIfam" id="TIGR02050">
    <property type="entry name" value="gshA_cyan_rel"/>
    <property type="match status" value="1"/>
</dbReference>
<dbReference type="OrthoDB" id="9803842at2"/>
<dbReference type="NCBIfam" id="NF010041">
    <property type="entry name" value="PRK13517.1-1"/>
    <property type="match status" value="1"/>
</dbReference>
<keyword evidence="7" id="KW-1185">Reference proteome</keyword>
<keyword evidence="2 5" id="KW-0547">Nucleotide-binding</keyword>
<keyword evidence="1 5" id="KW-0436">Ligase</keyword>
<dbReference type="InterPro" id="IPR011793">
    <property type="entry name" value="YbdK"/>
</dbReference>
<dbReference type="GO" id="GO:0042398">
    <property type="term" value="P:modified amino acid biosynthetic process"/>
    <property type="evidence" value="ECO:0007669"/>
    <property type="project" value="InterPro"/>
</dbReference>
<evidence type="ECO:0000256" key="3">
    <source>
        <dbReference type="ARBA" id="ARBA00022840"/>
    </source>
</evidence>
<reference evidence="6 7" key="1">
    <citation type="journal article" date="2009" name="Int. J. Syst. Evol. Microbiol.">
        <title>Nocardioides caeni sp. nov., isolated from wastewater.</title>
        <authorList>
            <person name="Yoon J.H."/>
            <person name="Kang S.J."/>
            <person name="Park S."/>
            <person name="Kim W."/>
            <person name="Oh T.K."/>
        </authorList>
    </citation>
    <scope>NUCLEOTIDE SEQUENCE [LARGE SCALE GENOMIC DNA]</scope>
    <source>
        <strain evidence="6 7">DSM 23134</strain>
    </source>
</reference>
<dbReference type="InterPro" id="IPR050141">
    <property type="entry name" value="GCL_type2/YbdK_subfam"/>
</dbReference>
<dbReference type="PANTHER" id="PTHR36510">
    <property type="entry name" value="GLUTAMATE--CYSTEINE LIGASE 2-RELATED"/>
    <property type="match status" value="1"/>
</dbReference>
<dbReference type="GO" id="GO:0005524">
    <property type="term" value="F:ATP binding"/>
    <property type="evidence" value="ECO:0007669"/>
    <property type="project" value="UniProtKB-KW"/>
</dbReference>
<evidence type="ECO:0000256" key="1">
    <source>
        <dbReference type="ARBA" id="ARBA00022598"/>
    </source>
</evidence>
<dbReference type="SUPFAM" id="SSF55931">
    <property type="entry name" value="Glutamine synthetase/guanido kinase"/>
    <property type="match status" value="1"/>
</dbReference>
<accession>A0A4S8NEB8</accession>
<name>A0A4S8NEB8_9ACTN</name>